<dbReference type="InterPro" id="IPR037284">
    <property type="entry name" value="SUF_FeS_clus_asmbl_SufBD_sf"/>
</dbReference>
<protein>
    <submittedName>
        <fullName evidence="1">Cysteine desulfurase activator complex subunit SufD</fullName>
    </submittedName>
</protein>
<organism evidence="1 2">
    <name type="scientific">Proteus mirabilis</name>
    <dbReference type="NCBI Taxonomy" id="584"/>
    <lineage>
        <taxon>Bacteria</taxon>
        <taxon>Pseudomonadati</taxon>
        <taxon>Pseudomonadota</taxon>
        <taxon>Gammaproteobacteria</taxon>
        <taxon>Enterobacterales</taxon>
        <taxon>Morganellaceae</taxon>
        <taxon>Proteus</taxon>
    </lineage>
</organism>
<proteinExistence type="predicted"/>
<evidence type="ECO:0000313" key="1">
    <source>
        <dbReference type="EMBL" id="SUC40474.1"/>
    </source>
</evidence>
<dbReference type="SUPFAM" id="SSF101960">
    <property type="entry name" value="Stabilizer of iron transporter SufD"/>
    <property type="match status" value="1"/>
</dbReference>
<gene>
    <name evidence="1" type="primary">sufD_2</name>
    <name evidence="1" type="ORF">NCTC11938_04771</name>
</gene>
<name>A0A379GHH2_PROMI</name>
<reference evidence="1 2" key="1">
    <citation type="submission" date="2018-06" db="EMBL/GenBank/DDBJ databases">
        <authorList>
            <consortium name="Pathogen Informatics"/>
            <person name="Doyle S."/>
        </authorList>
    </citation>
    <scope>NUCLEOTIDE SEQUENCE [LARGE SCALE GENOMIC DNA]</scope>
    <source>
        <strain evidence="1 2">NCTC11938</strain>
    </source>
</reference>
<dbReference type="Proteomes" id="UP000254191">
    <property type="component" value="Unassembled WGS sequence"/>
</dbReference>
<sequence>MEKVGFPAYRHEDWHYTPLDETLSQQYQMLPPFEVQDLIEQRALSFDCYRIVMVNGAFSPAESSQDFGPYQVTLLDNQSELPQAINGEVFLHLVESLAQQPLFIT</sequence>
<accession>A0A379GHH2</accession>
<dbReference type="EMBL" id="UGTS01000006">
    <property type="protein sequence ID" value="SUC40474.1"/>
    <property type="molecule type" value="Genomic_DNA"/>
</dbReference>
<evidence type="ECO:0000313" key="2">
    <source>
        <dbReference type="Proteomes" id="UP000254191"/>
    </source>
</evidence>
<dbReference type="AlphaFoldDB" id="A0A379GHH2"/>